<feature type="transmembrane region" description="Helical" evidence="1">
    <location>
        <begin position="447"/>
        <end position="467"/>
    </location>
</feature>
<dbReference type="KEGG" id="anf:AQPE_2798"/>
<name>A0A5K7SAU2_9BACT</name>
<gene>
    <name evidence="2" type="ORF">AQPE_2798</name>
</gene>
<dbReference type="GO" id="GO:0005975">
    <property type="term" value="P:carbohydrate metabolic process"/>
    <property type="evidence" value="ECO:0007669"/>
    <property type="project" value="UniProtKB-ARBA"/>
</dbReference>
<accession>A0A5K7SAU2</accession>
<proteinExistence type="predicted"/>
<evidence type="ECO:0000313" key="2">
    <source>
        <dbReference type="EMBL" id="BBE18635.1"/>
    </source>
</evidence>
<protein>
    <recommendedName>
        <fullName evidence="4">LamG-like jellyroll fold domain-containing protein</fullName>
    </recommendedName>
</protein>
<dbReference type="InterPro" id="IPR013320">
    <property type="entry name" value="ConA-like_dom_sf"/>
</dbReference>
<evidence type="ECO:0000256" key="1">
    <source>
        <dbReference type="SAM" id="Phobius"/>
    </source>
</evidence>
<dbReference type="RefSeq" id="WP_318346951.1">
    <property type="nucleotide sequence ID" value="NZ_AP018694.1"/>
</dbReference>
<dbReference type="AlphaFoldDB" id="A0A5K7SAU2"/>
<dbReference type="Gene3D" id="2.60.120.200">
    <property type="match status" value="1"/>
</dbReference>
<dbReference type="Pfam" id="PF13385">
    <property type="entry name" value="Laminin_G_3"/>
    <property type="match status" value="1"/>
</dbReference>
<keyword evidence="3" id="KW-1185">Reference proteome</keyword>
<dbReference type="SUPFAM" id="SSF49899">
    <property type="entry name" value="Concanavalin A-like lectins/glucanases"/>
    <property type="match status" value="1"/>
</dbReference>
<organism evidence="2 3">
    <name type="scientific">Aquipluma nitroreducens</name>
    <dbReference type="NCBI Taxonomy" id="2010828"/>
    <lineage>
        <taxon>Bacteria</taxon>
        <taxon>Pseudomonadati</taxon>
        <taxon>Bacteroidota</taxon>
        <taxon>Bacteroidia</taxon>
        <taxon>Marinilabiliales</taxon>
        <taxon>Prolixibacteraceae</taxon>
        <taxon>Aquipluma</taxon>
    </lineage>
</organism>
<dbReference type="EMBL" id="AP018694">
    <property type="protein sequence ID" value="BBE18635.1"/>
    <property type="molecule type" value="Genomic_DNA"/>
</dbReference>
<evidence type="ECO:0000313" key="3">
    <source>
        <dbReference type="Proteomes" id="UP001193389"/>
    </source>
</evidence>
<keyword evidence="1" id="KW-0472">Membrane</keyword>
<keyword evidence="1" id="KW-1133">Transmembrane helix</keyword>
<reference evidence="2" key="1">
    <citation type="journal article" date="2020" name="Int. J. Syst. Evol. Microbiol.">
        <title>Aquipluma nitroreducens gen. nov. sp. nov., a novel facultatively anaerobic bacterium isolated from a freshwater lake.</title>
        <authorList>
            <person name="Watanabe M."/>
            <person name="Kojima H."/>
            <person name="Fukui M."/>
        </authorList>
    </citation>
    <scope>NUCLEOTIDE SEQUENCE</scope>
    <source>
        <strain evidence="2">MeG22</strain>
    </source>
</reference>
<dbReference type="GO" id="GO:0004553">
    <property type="term" value="F:hydrolase activity, hydrolyzing O-glycosyl compounds"/>
    <property type="evidence" value="ECO:0007669"/>
    <property type="project" value="UniProtKB-ARBA"/>
</dbReference>
<sequence>MYLLAGSREHQDSIWQTLRLRSHLLINPEELSQQQFDSLLLEKIPMAFLTSGEITEKLRGMIARIPKDEWPVVIIPEGKAPILNNNYPEIFVLPENDVDKMSASTDIETIKKKLSCKEFLWMEVDSDSIPSIVFFTGLWEQTGKMPNFIQAKPFSILKFADIIRELNGHPKIFGVVRNGNQLLAGVSWKDLPKRETNGYFSFPISLSGSLPLSPYKAGYQFSPDIVLPSPENLRNLKVFNAVHLDPNFGLTDQYSFSKRIRNLKRLNNDEIIPYNIGFVRDKTRGNCAFFSGKAYIDGGLKSRTALKSNFSITGWIKPTELGANSCILGKGKDFVLKIHGGLLTFTVQGVKDYYSTKTAIPLNQWSFISLVHTGSDNFISFYLNGKLTEKIRLLTPYVDSDYTMLIGSNLWEEYFVGYMSEIKIWDRELNEEEINNEYLSGNSTTGAFSSSWLLGLILLLGILGFYLRRRFIHTDRTDMDKTLEMELIPAKVALPASIAPENSEQICCFGGLKVIDADGKDLSKKFSPKIKQLFALILLNSVGGRTGIGSKDLSDCLWPGMNPQNAKNIRGTNIQNLKTLLSSCTGIKLVFQDKLWVLEFADDYFIDYAFVEARLNEPDSNDVEKLAGQLPDLLSILKKGTLLPNMSELWIDPYIDRMSNRIIEYGLNLFRLLADDKYDALLLEVAEVISINDLLNESALRKKISILTRQGKLSLARSVFDNFGKLYLDLYQEKYPGDFKSLVDTDHNYFG</sequence>
<dbReference type="PANTHER" id="PTHR35807">
    <property type="entry name" value="TRANSCRIPTIONAL REGULATOR REDD-RELATED"/>
    <property type="match status" value="1"/>
</dbReference>
<keyword evidence="1" id="KW-0812">Transmembrane</keyword>
<dbReference type="PANTHER" id="PTHR35807:SF1">
    <property type="entry name" value="TRANSCRIPTIONAL REGULATOR REDD"/>
    <property type="match status" value="1"/>
</dbReference>
<evidence type="ECO:0008006" key="4">
    <source>
        <dbReference type="Google" id="ProtNLM"/>
    </source>
</evidence>
<dbReference type="InterPro" id="IPR051677">
    <property type="entry name" value="AfsR-DnrI-RedD_regulator"/>
</dbReference>
<dbReference type="Proteomes" id="UP001193389">
    <property type="component" value="Chromosome"/>
</dbReference>
<dbReference type="GO" id="GO:0006355">
    <property type="term" value="P:regulation of DNA-templated transcription"/>
    <property type="evidence" value="ECO:0007669"/>
    <property type="project" value="TreeGrafter"/>
</dbReference>
<dbReference type="GO" id="GO:0003677">
    <property type="term" value="F:DNA binding"/>
    <property type="evidence" value="ECO:0007669"/>
    <property type="project" value="TreeGrafter"/>
</dbReference>